<dbReference type="RefSeq" id="WP_167486115.1">
    <property type="nucleotide sequence ID" value="NZ_CP046173.1"/>
</dbReference>
<reference evidence="2 3" key="1">
    <citation type="journal article" date="2019" name="ACS Chem. Biol.">
        <title>Identification and Mobilization of a Cryptic Antibiotic Biosynthesis Gene Locus from a Human-Pathogenic Nocardia Isolate.</title>
        <authorList>
            <person name="Herisse M."/>
            <person name="Ishida K."/>
            <person name="Porter J.L."/>
            <person name="Howden B."/>
            <person name="Hertweck C."/>
            <person name="Stinear T.P."/>
            <person name="Pidot S.J."/>
        </authorList>
    </citation>
    <scope>NUCLEOTIDE SEQUENCE [LARGE SCALE GENOMIC DNA]</scope>
    <source>
        <strain evidence="2 3">AUSMDU00012715</strain>
    </source>
</reference>
<dbReference type="Proteomes" id="UP000500953">
    <property type="component" value="Chromosome"/>
</dbReference>
<name>A0A6G9Z0B0_9NOCA</name>
<gene>
    <name evidence="2" type="ORF">F6W96_11330</name>
</gene>
<organism evidence="2 3">
    <name type="scientific">Nocardia terpenica</name>
    <dbReference type="NCBI Taxonomy" id="455432"/>
    <lineage>
        <taxon>Bacteria</taxon>
        <taxon>Bacillati</taxon>
        <taxon>Actinomycetota</taxon>
        <taxon>Actinomycetes</taxon>
        <taxon>Mycobacteriales</taxon>
        <taxon>Nocardiaceae</taxon>
        <taxon>Nocardia</taxon>
    </lineage>
</organism>
<accession>A0A6G9Z0B0</accession>
<feature type="region of interest" description="Disordered" evidence="1">
    <location>
        <begin position="1"/>
        <end position="55"/>
    </location>
</feature>
<evidence type="ECO:0000313" key="3">
    <source>
        <dbReference type="Proteomes" id="UP000500953"/>
    </source>
</evidence>
<sequence length="55" mass="5826">MTPEKRIVQGLDRTGNPANTSRKIPREQDNSADLSSVGARENGVSGGRAFGVDGR</sequence>
<protein>
    <submittedName>
        <fullName evidence="2">Uncharacterized protein</fullName>
    </submittedName>
</protein>
<dbReference type="AlphaFoldDB" id="A0A6G9Z0B0"/>
<evidence type="ECO:0000313" key="2">
    <source>
        <dbReference type="EMBL" id="QIS18797.1"/>
    </source>
</evidence>
<proteinExistence type="predicted"/>
<dbReference type="EMBL" id="CP046173">
    <property type="protein sequence ID" value="QIS18797.1"/>
    <property type="molecule type" value="Genomic_DNA"/>
</dbReference>
<evidence type="ECO:0000256" key="1">
    <source>
        <dbReference type="SAM" id="MobiDB-lite"/>
    </source>
</evidence>